<evidence type="ECO:0000313" key="1">
    <source>
        <dbReference type="EMBL" id="MPM08446.1"/>
    </source>
</evidence>
<reference evidence="1" key="1">
    <citation type="submission" date="2019-08" db="EMBL/GenBank/DDBJ databases">
        <authorList>
            <person name="Kucharzyk K."/>
            <person name="Murdoch R.W."/>
            <person name="Higgins S."/>
            <person name="Loffler F."/>
        </authorList>
    </citation>
    <scope>NUCLEOTIDE SEQUENCE</scope>
</reference>
<gene>
    <name evidence="1" type="ORF">SDC9_54758</name>
</gene>
<proteinExistence type="predicted"/>
<accession>A0A644WX08</accession>
<name>A0A644WX08_9ZZZZ</name>
<dbReference type="AlphaFoldDB" id="A0A644WX08"/>
<dbReference type="EMBL" id="VSSQ01001449">
    <property type="protein sequence ID" value="MPM08446.1"/>
    <property type="molecule type" value="Genomic_DNA"/>
</dbReference>
<protein>
    <submittedName>
        <fullName evidence="1">Uncharacterized protein</fullName>
    </submittedName>
</protein>
<organism evidence="1">
    <name type="scientific">bioreactor metagenome</name>
    <dbReference type="NCBI Taxonomy" id="1076179"/>
    <lineage>
        <taxon>unclassified sequences</taxon>
        <taxon>metagenomes</taxon>
        <taxon>ecological metagenomes</taxon>
    </lineage>
</organism>
<comment type="caution">
    <text evidence="1">The sequence shown here is derived from an EMBL/GenBank/DDBJ whole genome shotgun (WGS) entry which is preliminary data.</text>
</comment>
<sequence>MRIHQVAGLLVHALDRFERVLFRAPVGGKAFAKFVQRFFRQSVHALFLQVAHPAAHNRVVAPCELKEQPLQIGGNEDIDRAAHALIERALVVVHAARKEVREHVVAVGGADELVDRQSHPARVFAREDIAKVACRHAEVDALARTNRSALQKRLITRVVIHNLRQESSKVDGVRTRKPPAELVQFGSDFLRRENLLDRGLRVVKVAAHGADVHIAALLGDHLEPLCFRYSPVRVEHQNARAGNVLKPFQRGFAGIAGSGNEDIHPLLLARLPEGLQHQVRQHLQGYVLKRHGRPVPEFQHGFRTGQLYERRNFFCVKTRVSGADHAV</sequence>